<name>A0A6M3IJC8_9ZZZZ</name>
<reference evidence="1" key="1">
    <citation type="submission" date="2020-03" db="EMBL/GenBank/DDBJ databases">
        <title>The deep terrestrial virosphere.</title>
        <authorList>
            <person name="Holmfeldt K."/>
            <person name="Nilsson E."/>
            <person name="Simone D."/>
            <person name="Lopez-Fernandez M."/>
            <person name="Wu X."/>
            <person name="de Brujin I."/>
            <person name="Lundin D."/>
            <person name="Andersson A."/>
            <person name="Bertilsson S."/>
            <person name="Dopson M."/>
        </authorList>
    </citation>
    <scope>NUCLEOTIDE SEQUENCE</scope>
    <source>
        <strain evidence="2">MM415A02836</strain>
        <strain evidence="1">MM415B01632</strain>
        <strain evidence="3">TM448B05652</strain>
    </source>
</reference>
<gene>
    <name evidence="2" type="ORF">MM415A02836_0001</name>
    <name evidence="1" type="ORF">MM415B01632_0032</name>
    <name evidence="3" type="ORF">TM448B05652_0001</name>
</gene>
<dbReference type="EMBL" id="MT145135">
    <property type="protein sequence ID" value="QJI03960.1"/>
    <property type="molecule type" value="Genomic_DNA"/>
</dbReference>
<sequence length="70" mass="8458">MTTRDLVMRGVMEYFSEYASAAELGEVVSRVLNMPGSHYQDKMQRIRRILREEYDKRDIPLMANYRRFHE</sequence>
<organism evidence="1">
    <name type="scientific">viral metagenome</name>
    <dbReference type="NCBI Taxonomy" id="1070528"/>
    <lineage>
        <taxon>unclassified sequences</taxon>
        <taxon>metagenomes</taxon>
        <taxon>organismal metagenomes</taxon>
    </lineage>
</organism>
<evidence type="ECO:0000313" key="3">
    <source>
        <dbReference type="EMBL" id="QJI03960.1"/>
    </source>
</evidence>
<evidence type="ECO:0000313" key="2">
    <source>
        <dbReference type="EMBL" id="QJA72217.1"/>
    </source>
</evidence>
<protein>
    <submittedName>
        <fullName evidence="1">Uncharacterized protein</fullName>
    </submittedName>
</protein>
<dbReference type="EMBL" id="MT141275">
    <property type="protein sequence ID" value="QJA57484.1"/>
    <property type="molecule type" value="Genomic_DNA"/>
</dbReference>
<accession>A0A6M3IJC8</accession>
<dbReference type="AlphaFoldDB" id="A0A6M3IJC8"/>
<proteinExistence type="predicted"/>
<evidence type="ECO:0000313" key="1">
    <source>
        <dbReference type="EMBL" id="QJA57484.1"/>
    </source>
</evidence>
<dbReference type="EMBL" id="MT141934">
    <property type="protein sequence ID" value="QJA72217.1"/>
    <property type="molecule type" value="Genomic_DNA"/>
</dbReference>